<dbReference type="EMBL" id="JACHKZ010000014">
    <property type="protein sequence ID" value="MBB6578411.1"/>
    <property type="molecule type" value="Genomic_DNA"/>
</dbReference>
<dbReference type="Pfam" id="PF14031">
    <property type="entry name" value="D-ser_dehydrat"/>
    <property type="match status" value="1"/>
</dbReference>
<dbReference type="InterPro" id="IPR026956">
    <property type="entry name" value="D-ser_dehydrat-like_dom"/>
</dbReference>
<dbReference type="CDD" id="cd06818">
    <property type="entry name" value="PLPDE_III_cryptic_DSD"/>
    <property type="match status" value="1"/>
</dbReference>
<dbReference type="GO" id="GO:0008721">
    <property type="term" value="F:D-serine ammonia-lyase activity"/>
    <property type="evidence" value="ECO:0007669"/>
    <property type="project" value="UniProtKB-EC"/>
</dbReference>
<dbReference type="RefSeq" id="WP_184708841.1">
    <property type="nucleotide sequence ID" value="NZ_JACHKZ010000014.1"/>
</dbReference>
<evidence type="ECO:0000313" key="4">
    <source>
        <dbReference type="EMBL" id="MBB6578411.1"/>
    </source>
</evidence>
<keyword evidence="2 4" id="KW-0456">Lyase</keyword>
<evidence type="ECO:0000313" key="5">
    <source>
        <dbReference type="Proteomes" id="UP000562492"/>
    </source>
</evidence>
<comment type="similarity">
    <text evidence="1">Belongs to the DSD1 family.</text>
</comment>
<dbReference type="InterPro" id="IPR029066">
    <property type="entry name" value="PLP-binding_barrel"/>
</dbReference>
<evidence type="ECO:0000256" key="1">
    <source>
        <dbReference type="ARBA" id="ARBA00005323"/>
    </source>
</evidence>
<dbReference type="InterPro" id="IPR042208">
    <property type="entry name" value="D-ser_dehydrat-like_sf"/>
</dbReference>
<dbReference type="InterPro" id="IPR051466">
    <property type="entry name" value="D-amino_acid_metab_enzyme"/>
</dbReference>
<dbReference type="SMART" id="SM01119">
    <property type="entry name" value="D-ser_dehydrat"/>
    <property type="match status" value="1"/>
</dbReference>
<protein>
    <submittedName>
        <fullName evidence="4">D-serine dehydratase</fullName>
        <ecNumber evidence="4">4.3.1.18</ecNumber>
    </submittedName>
</protein>
<dbReference type="Gene3D" id="2.40.37.20">
    <property type="entry name" value="D-serine dehydratase-like domain"/>
    <property type="match status" value="1"/>
</dbReference>
<sequence>MQPDFVVDHRCKSYPPTAAPMQASQLAARGWNVLRDDLPYPLAVIRRSALEHNARWMQDYAARRNIQFAPHGKTTMSPQLFDMQLKGGAWGLTFATIYQLSVGVEAGMRRAIIANQVVAPADLDGLDALLARHSDLRVWFLVDSIAQLRCIEDWAKARGSQRAFDVLIEVGIPGQRTGVRTLDEAVALAQAVHASPAARLGGIECYEGGLAQCNSAHDVPAVAEMVRRVVDIAKACDAQGLLPDAQPILSAGGSAIFDLVVPLLQGAGLSRSFMGVLRSGCYITHDHGNYQRLLKLVEQREGLQDSLQAALEVWSVVQSVPEPGLALLTCGRRDISYDLEMPSVQRIAVRGSTTAQAAPAGWKISALNDQHAYLRFDPAQGAPAVGDRVSLGISHPCTTFDKWRWIAVVDDAWNLVDAIETRF</sequence>
<dbReference type="Gene3D" id="3.20.20.10">
    <property type="entry name" value="Alanine racemase"/>
    <property type="match status" value="1"/>
</dbReference>
<keyword evidence="5" id="KW-1185">Reference proteome</keyword>
<reference evidence="4 5" key="1">
    <citation type="submission" date="2020-08" db="EMBL/GenBank/DDBJ databases">
        <title>Functional genomics of gut bacteria from endangered species of beetles.</title>
        <authorList>
            <person name="Carlos-Shanley C."/>
        </authorList>
    </citation>
    <scope>NUCLEOTIDE SEQUENCE [LARGE SCALE GENOMIC DNA]</scope>
    <source>
        <strain evidence="4 5">S00124</strain>
    </source>
</reference>
<dbReference type="SUPFAM" id="SSF51419">
    <property type="entry name" value="PLP-binding barrel"/>
    <property type="match status" value="1"/>
</dbReference>
<dbReference type="EC" id="4.3.1.18" evidence="4"/>
<feature type="domain" description="D-serine dehydratase-like" evidence="3">
    <location>
        <begin position="310"/>
        <end position="410"/>
    </location>
</feature>
<proteinExistence type="inferred from homology"/>
<dbReference type="Pfam" id="PF01168">
    <property type="entry name" value="Ala_racemase_N"/>
    <property type="match status" value="1"/>
</dbReference>
<dbReference type="PANTHER" id="PTHR28004">
    <property type="entry name" value="ZGC:162816-RELATED"/>
    <property type="match status" value="1"/>
</dbReference>
<evidence type="ECO:0000256" key="2">
    <source>
        <dbReference type="ARBA" id="ARBA00023239"/>
    </source>
</evidence>
<evidence type="ECO:0000259" key="3">
    <source>
        <dbReference type="SMART" id="SM01119"/>
    </source>
</evidence>
<accession>A0ABR6RGW8</accession>
<dbReference type="PANTHER" id="PTHR28004:SF8">
    <property type="entry name" value="D-SERINE DEAMINASE"/>
    <property type="match status" value="1"/>
</dbReference>
<gene>
    <name evidence="4" type="ORF">HNP33_002493</name>
</gene>
<name>A0ABR6RGW8_9BURK</name>
<comment type="caution">
    <text evidence="4">The sequence shown here is derived from an EMBL/GenBank/DDBJ whole genome shotgun (WGS) entry which is preliminary data.</text>
</comment>
<dbReference type="Proteomes" id="UP000562492">
    <property type="component" value="Unassembled WGS sequence"/>
</dbReference>
<organism evidence="4 5">
    <name type="scientific">Comamonas odontotermitis</name>
    <dbReference type="NCBI Taxonomy" id="379895"/>
    <lineage>
        <taxon>Bacteria</taxon>
        <taxon>Pseudomonadati</taxon>
        <taxon>Pseudomonadota</taxon>
        <taxon>Betaproteobacteria</taxon>
        <taxon>Burkholderiales</taxon>
        <taxon>Comamonadaceae</taxon>
        <taxon>Comamonas</taxon>
    </lineage>
</organism>
<dbReference type="InterPro" id="IPR001608">
    <property type="entry name" value="Ala_racemase_N"/>
</dbReference>